<dbReference type="PANTHER" id="PTHR28244">
    <property type="entry name" value="RNA POLYMERASE I-SPECIFIC TRANSCRIPTION INITIATION FACTOR RRN11"/>
    <property type="match status" value="1"/>
</dbReference>
<proteinExistence type="predicted"/>
<dbReference type="AlphaFoldDB" id="A5E1E3"/>
<name>A5E1E3_LODEL</name>
<dbReference type="KEGG" id="lel:PVL30_002924"/>
<dbReference type="EMBL" id="CH981527">
    <property type="protein sequence ID" value="EDK45251.1"/>
    <property type="molecule type" value="Genomic_DNA"/>
</dbReference>
<dbReference type="GO" id="GO:0070860">
    <property type="term" value="C:RNA polymerase I core factor complex"/>
    <property type="evidence" value="ECO:0007669"/>
    <property type="project" value="TreeGrafter"/>
</dbReference>
<accession>A5E1E3</accession>
<dbReference type="Pfam" id="PF04090">
    <property type="entry name" value="Rrn11"/>
    <property type="match status" value="1"/>
</dbReference>
<gene>
    <name evidence="2" type="ORF">LELG_03430</name>
</gene>
<dbReference type="VEuPathDB" id="FungiDB:LELG_03430"/>
<dbReference type="InterPro" id="IPR007224">
    <property type="entry name" value="TIF_Rrn11"/>
</dbReference>
<feature type="region of interest" description="Disordered" evidence="1">
    <location>
        <begin position="496"/>
        <end position="568"/>
    </location>
</feature>
<feature type="region of interest" description="Disordered" evidence="1">
    <location>
        <begin position="129"/>
        <end position="192"/>
    </location>
</feature>
<dbReference type="InterPro" id="IPR053029">
    <property type="entry name" value="RNA_pol_I-specific_init_factor"/>
</dbReference>
<keyword evidence="3" id="KW-1185">Reference proteome</keyword>
<organism evidence="2 3">
    <name type="scientific">Lodderomyces elongisporus (strain ATCC 11503 / CBS 2605 / JCM 1781 / NBRC 1676 / NRRL YB-4239)</name>
    <name type="common">Yeast</name>
    <name type="synonym">Saccharomyces elongisporus</name>
    <dbReference type="NCBI Taxonomy" id="379508"/>
    <lineage>
        <taxon>Eukaryota</taxon>
        <taxon>Fungi</taxon>
        <taxon>Dikarya</taxon>
        <taxon>Ascomycota</taxon>
        <taxon>Saccharomycotina</taxon>
        <taxon>Pichiomycetes</taxon>
        <taxon>Debaryomycetaceae</taxon>
        <taxon>Candida/Lodderomyces clade</taxon>
        <taxon>Lodderomyces</taxon>
    </lineage>
</organism>
<feature type="compositionally biased region" description="Acidic residues" evidence="1">
    <location>
        <begin position="505"/>
        <end position="532"/>
    </location>
</feature>
<protein>
    <recommendedName>
        <fullName evidence="4">RNA polymerase I-specific transcription initiation factor RRN11</fullName>
    </recommendedName>
</protein>
<dbReference type="HOGENOM" id="CLU_025508_0_0_1"/>
<feature type="compositionally biased region" description="Basic and acidic residues" evidence="1">
    <location>
        <begin position="136"/>
        <end position="152"/>
    </location>
</feature>
<dbReference type="GeneID" id="5232600"/>
<dbReference type="GO" id="GO:0001164">
    <property type="term" value="F:RNA polymerase I core promoter sequence-specific DNA binding"/>
    <property type="evidence" value="ECO:0007669"/>
    <property type="project" value="InterPro"/>
</dbReference>
<sequence>MFENIAISVHRKRLRANRKSSQVISKHKELKVLERIYKSATKLQQRKLRQPRIRKAVEKLIHEEIAIKGNVPVDDYEEWHEPRLLRRPAEEYKKETRGRKKVLDTTNLDYKVVQFLLKQRLGRGSVDFEPDFSVYGEKEQDDRIEYEDKNESEGENDENSYNSNGFDDRDSNNHNNEQLENDDDDDDIDDDLDEHDEAYEEYDIVASHKLDQFTNAVDGRGGEARKNFLIESQGLEIIPSPSEIKSEVTKHITNLNTLLHLNILRRNWKMAYKIFCILVRFPQVDVRQIWPLGVEVLIQLSKVEESQHKQHKVGTTFDKKARKFFEYMNNFYSVAKQGSASYNNTDRPDLAPVYRGGTIKVTPLYLICSLWHLFVRREYEHVQREIQDLILVPPYSSEGVLYYILALCRVCQCEEIVTHFAMQSDFAKFIELEASYRTYSDCKQLLELKNEMIMKDLENCQKYNFLVPRKEIKEQLSEIREKLEIIYNEQNAEKSDYNHASGLSEDIEGQGEEEEEIGGGEEEEEEEEEEEAGAAQADWSVVLDDDDDDDESQNKKVQNEVANDDYLP</sequence>
<dbReference type="OrthoDB" id="2159786at2759"/>
<dbReference type="OMA" id="DERYNVE"/>
<evidence type="ECO:0008006" key="4">
    <source>
        <dbReference type="Google" id="ProtNLM"/>
    </source>
</evidence>
<evidence type="ECO:0000313" key="3">
    <source>
        <dbReference type="Proteomes" id="UP000001996"/>
    </source>
</evidence>
<evidence type="ECO:0000256" key="1">
    <source>
        <dbReference type="SAM" id="MobiDB-lite"/>
    </source>
</evidence>
<evidence type="ECO:0000313" key="2">
    <source>
        <dbReference type="EMBL" id="EDK45251.1"/>
    </source>
</evidence>
<dbReference type="GO" id="GO:0042790">
    <property type="term" value="P:nucleolar large rRNA transcription by RNA polymerase I"/>
    <property type="evidence" value="ECO:0007669"/>
    <property type="project" value="TreeGrafter"/>
</dbReference>
<feature type="compositionally biased region" description="Acidic residues" evidence="1">
    <location>
        <begin position="179"/>
        <end position="192"/>
    </location>
</feature>
<dbReference type="PANTHER" id="PTHR28244:SF1">
    <property type="entry name" value="RNA POLYMERASE I-SPECIFIC TRANSCRIPTION INITIATION FACTOR RRN11"/>
    <property type="match status" value="1"/>
</dbReference>
<dbReference type="eggNOG" id="ENOG502R1IK">
    <property type="taxonomic scope" value="Eukaryota"/>
</dbReference>
<dbReference type="Proteomes" id="UP000001996">
    <property type="component" value="Unassembled WGS sequence"/>
</dbReference>
<dbReference type="InParanoid" id="A5E1E3"/>
<dbReference type="GO" id="GO:0001181">
    <property type="term" value="F:RNA polymerase I general transcription initiation factor activity"/>
    <property type="evidence" value="ECO:0007669"/>
    <property type="project" value="InterPro"/>
</dbReference>
<dbReference type="STRING" id="379508.A5E1E3"/>
<dbReference type="GO" id="GO:0017025">
    <property type="term" value="F:TBP-class protein binding"/>
    <property type="evidence" value="ECO:0007669"/>
    <property type="project" value="TreeGrafter"/>
</dbReference>
<reference evidence="2 3" key="1">
    <citation type="journal article" date="2009" name="Nature">
        <title>Evolution of pathogenicity and sexual reproduction in eight Candida genomes.</title>
        <authorList>
            <person name="Butler G."/>
            <person name="Rasmussen M.D."/>
            <person name="Lin M.F."/>
            <person name="Santos M.A."/>
            <person name="Sakthikumar S."/>
            <person name="Munro C.A."/>
            <person name="Rheinbay E."/>
            <person name="Grabherr M."/>
            <person name="Forche A."/>
            <person name="Reedy J.L."/>
            <person name="Agrafioti I."/>
            <person name="Arnaud M.B."/>
            <person name="Bates S."/>
            <person name="Brown A.J."/>
            <person name="Brunke S."/>
            <person name="Costanzo M.C."/>
            <person name="Fitzpatrick D.A."/>
            <person name="de Groot P.W."/>
            <person name="Harris D."/>
            <person name="Hoyer L.L."/>
            <person name="Hube B."/>
            <person name="Klis F.M."/>
            <person name="Kodira C."/>
            <person name="Lennard N."/>
            <person name="Logue M.E."/>
            <person name="Martin R."/>
            <person name="Neiman A.M."/>
            <person name="Nikolaou E."/>
            <person name="Quail M.A."/>
            <person name="Quinn J."/>
            <person name="Santos M.C."/>
            <person name="Schmitzberger F.F."/>
            <person name="Sherlock G."/>
            <person name="Shah P."/>
            <person name="Silverstein K.A."/>
            <person name="Skrzypek M.S."/>
            <person name="Soll D."/>
            <person name="Staggs R."/>
            <person name="Stansfield I."/>
            <person name="Stumpf M.P."/>
            <person name="Sudbery P.E."/>
            <person name="Srikantha T."/>
            <person name="Zeng Q."/>
            <person name="Berman J."/>
            <person name="Berriman M."/>
            <person name="Heitman J."/>
            <person name="Gow N.A."/>
            <person name="Lorenz M.C."/>
            <person name="Birren B.W."/>
            <person name="Kellis M."/>
            <person name="Cuomo C.A."/>
        </authorList>
    </citation>
    <scope>NUCLEOTIDE SEQUENCE [LARGE SCALE GENOMIC DNA]</scope>
    <source>
        <strain evidence="3">ATCC 11503 / BCRC 21390 / CBS 2605 / JCM 1781 / NBRC 1676 / NRRL YB-4239</strain>
    </source>
</reference>